<evidence type="ECO:0000313" key="3">
    <source>
        <dbReference type="Proteomes" id="UP001465426"/>
    </source>
</evidence>
<dbReference type="PROSITE" id="PS50801">
    <property type="entry name" value="STAS"/>
    <property type="match status" value="1"/>
</dbReference>
<dbReference type="InterPro" id="IPR002645">
    <property type="entry name" value="STAS_dom"/>
</dbReference>
<dbReference type="InterPro" id="IPR051932">
    <property type="entry name" value="Bact_StressResp_Reg"/>
</dbReference>
<dbReference type="CDD" id="cd07041">
    <property type="entry name" value="STAS_RsbR_RsbS_like"/>
    <property type="match status" value="1"/>
</dbReference>
<keyword evidence="3" id="KW-1185">Reference proteome</keyword>
<dbReference type="PANTHER" id="PTHR33745">
    <property type="entry name" value="RSBT ANTAGONIST PROTEIN RSBS-RELATED"/>
    <property type="match status" value="1"/>
</dbReference>
<name>A0ABV1F2X3_9BACI</name>
<evidence type="ECO:0000259" key="1">
    <source>
        <dbReference type="PROSITE" id="PS50801"/>
    </source>
</evidence>
<evidence type="ECO:0000313" key="2">
    <source>
        <dbReference type="EMBL" id="MEQ2466898.1"/>
    </source>
</evidence>
<comment type="caution">
    <text evidence="2">The sequence shown here is derived from an EMBL/GenBank/DDBJ whole genome shotgun (WGS) entry which is preliminary data.</text>
</comment>
<proteinExistence type="predicted"/>
<reference evidence="2 3" key="1">
    <citation type="submission" date="2024-03" db="EMBL/GenBank/DDBJ databases">
        <title>Human intestinal bacterial collection.</title>
        <authorList>
            <person name="Pauvert C."/>
            <person name="Hitch T.C.A."/>
            <person name="Clavel T."/>
        </authorList>
    </citation>
    <scope>NUCLEOTIDE SEQUENCE [LARGE SCALE GENOMIC DNA]</scope>
    <source>
        <strain evidence="2 3">CLA-SR-H024</strain>
    </source>
</reference>
<dbReference type="InterPro" id="IPR036513">
    <property type="entry name" value="STAS_dom_sf"/>
</dbReference>
<gene>
    <name evidence="2" type="ORF">WMO63_14655</name>
</gene>
<feature type="domain" description="STAS" evidence="1">
    <location>
        <begin position="102"/>
        <end position="213"/>
    </location>
</feature>
<dbReference type="Gene3D" id="3.30.750.24">
    <property type="entry name" value="STAS domain"/>
    <property type="match status" value="1"/>
</dbReference>
<dbReference type="PANTHER" id="PTHR33745:SF8">
    <property type="entry name" value="BLUE-LIGHT PHOTORECEPTOR"/>
    <property type="match status" value="1"/>
</dbReference>
<protein>
    <submittedName>
        <fullName evidence="2">STAS domain-containing protein</fullName>
    </submittedName>
</protein>
<accession>A0ABV1F2X3</accession>
<dbReference type="Pfam" id="PF01740">
    <property type="entry name" value="STAS"/>
    <property type="match status" value="1"/>
</dbReference>
<dbReference type="Proteomes" id="UP001465426">
    <property type="component" value="Unassembled WGS sequence"/>
</dbReference>
<dbReference type="EMBL" id="JBBMFN010000037">
    <property type="protein sequence ID" value="MEQ2466898.1"/>
    <property type="molecule type" value="Genomic_DNA"/>
</dbReference>
<organism evidence="2 3">
    <name type="scientific">Niallia hominis</name>
    <dbReference type="NCBI Taxonomy" id="3133173"/>
    <lineage>
        <taxon>Bacteria</taxon>
        <taxon>Bacillati</taxon>
        <taxon>Bacillota</taxon>
        <taxon>Bacilli</taxon>
        <taxon>Bacillales</taxon>
        <taxon>Bacillaceae</taxon>
        <taxon>Niallia</taxon>
    </lineage>
</organism>
<dbReference type="SUPFAM" id="SSF52091">
    <property type="entry name" value="SpoIIaa-like"/>
    <property type="match status" value="1"/>
</dbReference>
<sequence length="229" mass="26109">MKNTWEHRIFQSLNPNQSAVLLPSHWAGVFSGLFQENMWYELTKTQSSGADYDEMNIFVSSNTPHHNVHEIARGKEANYINELEEMVEKRTKELSTLIRHLSTPVMPVMQGIIAIPLIGKFNDERFEDLLQKGLKEFSERRASFLLLDLTGISEFDSFIIFRLQGLVKAIELIGGECVLVGINPSLSMQIINSGVDIKHIQTFATLEQGIQYAIEALGYRIEKQVMHKE</sequence>